<feature type="compositionally biased region" description="Polar residues" evidence="7">
    <location>
        <begin position="128"/>
        <end position="150"/>
    </location>
</feature>
<comment type="caution">
    <text evidence="11">The sequence shown here is derived from an EMBL/GenBank/DDBJ whole genome shotgun (WGS) entry which is preliminary data.</text>
</comment>
<dbReference type="EMBL" id="PTQR01000039">
    <property type="protein sequence ID" value="TKX24615.1"/>
    <property type="molecule type" value="Genomic_DNA"/>
</dbReference>
<gene>
    <name evidence="11" type="ORF">C1H76_3224</name>
</gene>
<accession>A0A4U7B4H7</accession>
<evidence type="ECO:0000256" key="1">
    <source>
        <dbReference type="ARBA" id="ARBA00004167"/>
    </source>
</evidence>
<feature type="transmembrane region" description="Helical" evidence="8">
    <location>
        <begin position="187"/>
        <end position="210"/>
    </location>
</feature>
<keyword evidence="4 8" id="KW-1133">Transmembrane helix</keyword>
<feature type="chain" id="PRO_5020376027" evidence="9">
    <location>
        <begin position="24"/>
        <end position="284"/>
    </location>
</feature>
<keyword evidence="5 8" id="KW-0472">Membrane</keyword>
<dbReference type="GO" id="GO:0005886">
    <property type="term" value="C:plasma membrane"/>
    <property type="evidence" value="ECO:0007669"/>
    <property type="project" value="TreeGrafter"/>
</dbReference>
<evidence type="ECO:0000256" key="4">
    <source>
        <dbReference type="ARBA" id="ARBA00022989"/>
    </source>
</evidence>
<feature type="signal peptide" evidence="9">
    <location>
        <begin position="1"/>
        <end position="23"/>
    </location>
</feature>
<feature type="region of interest" description="Disordered" evidence="7">
    <location>
        <begin position="125"/>
        <end position="150"/>
    </location>
</feature>
<evidence type="ECO:0000313" key="11">
    <source>
        <dbReference type="EMBL" id="TKX24615.1"/>
    </source>
</evidence>
<proteinExistence type="predicted"/>
<evidence type="ECO:0000256" key="3">
    <source>
        <dbReference type="ARBA" id="ARBA00022729"/>
    </source>
</evidence>
<keyword evidence="3 9" id="KW-0732">Signal</keyword>
<dbReference type="Proteomes" id="UP000308133">
    <property type="component" value="Unassembled WGS sequence"/>
</dbReference>
<evidence type="ECO:0000313" key="12">
    <source>
        <dbReference type="Proteomes" id="UP000308133"/>
    </source>
</evidence>
<feature type="domain" description="WSC" evidence="10">
    <location>
        <begin position="27"/>
        <end position="117"/>
    </location>
</feature>
<dbReference type="PANTHER" id="PTHR24269:SF16">
    <property type="entry name" value="PROTEIN SLG1"/>
    <property type="match status" value="1"/>
</dbReference>
<dbReference type="PROSITE" id="PS51212">
    <property type="entry name" value="WSC"/>
    <property type="match status" value="1"/>
</dbReference>
<name>A0A4U7B4H7_9PEZI</name>
<evidence type="ECO:0000256" key="7">
    <source>
        <dbReference type="SAM" id="MobiDB-lite"/>
    </source>
</evidence>
<comment type="subcellular location">
    <subcellularLocation>
        <location evidence="1">Membrane</location>
        <topology evidence="1">Single-pass membrane protein</topology>
    </subcellularLocation>
</comment>
<evidence type="ECO:0000256" key="9">
    <source>
        <dbReference type="SAM" id="SignalP"/>
    </source>
</evidence>
<sequence>MVASKPSFMQAAAVLALLTPAMAQLNAMTYVGCFKNQGTLTSGDVYQYQTDGHCQEVCVAKNSAPVLGVTNGDTCLCGSQTPNNGDKVDDSSCNKPCQGFPDHMCGGTGFYSVYLTGTQDNVGAVGDGSTSSNGNKAPTSSTNTAPSVITSIAPGRTVVVTQSANANTTPEPSQSAPADTSKPNTTAIVAGVVVGVVVACALAGAAFFFIRHKRRRQAEEEYKQHQVADFMAGSKGTIPARKTSGPDSRFDAEAMANRRLSDGSIADNEDYSRRILKVANPDRD</sequence>
<evidence type="ECO:0000259" key="10">
    <source>
        <dbReference type="PROSITE" id="PS51212"/>
    </source>
</evidence>
<dbReference type="InterPro" id="IPR051836">
    <property type="entry name" value="Kremen_rcpt"/>
</dbReference>
<dbReference type="InterPro" id="IPR002889">
    <property type="entry name" value="WSC_carb-bd"/>
</dbReference>
<organism evidence="11 12">
    <name type="scientific">Elsinoe australis</name>
    <dbReference type="NCBI Taxonomy" id="40998"/>
    <lineage>
        <taxon>Eukaryota</taxon>
        <taxon>Fungi</taxon>
        <taxon>Dikarya</taxon>
        <taxon>Ascomycota</taxon>
        <taxon>Pezizomycotina</taxon>
        <taxon>Dothideomycetes</taxon>
        <taxon>Dothideomycetidae</taxon>
        <taxon>Myriangiales</taxon>
        <taxon>Elsinoaceae</taxon>
        <taxon>Elsinoe</taxon>
    </lineage>
</organism>
<protein>
    <submittedName>
        <fullName evidence="11">WSC domain-containing protein 3</fullName>
    </submittedName>
</protein>
<dbReference type="PANTHER" id="PTHR24269">
    <property type="entry name" value="KREMEN PROTEIN"/>
    <property type="match status" value="1"/>
</dbReference>
<dbReference type="SMART" id="SM00321">
    <property type="entry name" value="WSC"/>
    <property type="match status" value="1"/>
</dbReference>
<evidence type="ECO:0000256" key="8">
    <source>
        <dbReference type="SAM" id="Phobius"/>
    </source>
</evidence>
<dbReference type="AlphaFoldDB" id="A0A4U7B4H7"/>
<keyword evidence="2 8" id="KW-0812">Transmembrane</keyword>
<reference evidence="11 12" key="1">
    <citation type="submission" date="2018-02" db="EMBL/GenBank/DDBJ databases">
        <title>Draft genome sequences of Elsinoe sp., causing black scab on jojoba.</title>
        <authorList>
            <person name="Stodart B."/>
            <person name="Jeffress S."/>
            <person name="Ash G."/>
            <person name="Arun Chinnappa K."/>
        </authorList>
    </citation>
    <scope>NUCLEOTIDE SEQUENCE [LARGE SCALE GENOMIC DNA]</scope>
    <source>
        <strain evidence="11 12">Hillstone_2</strain>
    </source>
</reference>
<dbReference type="Gene3D" id="1.20.5.510">
    <property type="entry name" value="Single helix bin"/>
    <property type="match status" value="1"/>
</dbReference>
<evidence type="ECO:0000256" key="6">
    <source>
        <dbReference type="ARBA" id="ARBA00023180"/>
    </source>
</evidence>
<evidence type="ECO:0000256" key="2">
    <source>
        <dbReference type="ARBA" id="ARBA00022692"/>
    </source>
</evidence>
<evidence type="ECO:0000256" key="5">
    <source>
        <dbReference type="ARBA" id="ARBA00023136"/>
    </source>
</evidence>
<dbReference type="Pfam" id="PF01822">
    <property type="entry name" value="WSC"/>
    <property type="match status" value="1"/>
</dbReference>
<keyword evidence="6" id="KW-0325">Glycoprotein</keyword>